<proteinExistence type="predicted"/>
<gene>
    <name evidence="1" type="ORF">Ato02nite_021370</name>
</gene>
<protein>
    <submittedName>
        <fullName evidence="1">Uncharacterized protein</fullName>
    </submittedName>
</protein>
<comment type="caution">
    <text evidence="1">The sequence shown here is derived from an EMBL/GenBank/DDBJ whole genome shotgun (WGS) entry which is preliminary data.</text>
</comment>
<organism evidence="1 2">
    <name type="scientific">Paractinoplanes toevensis</name>
    <dbReference type="NCBI Taxonomy" id="571911"/>
    <lineage>
        <taxon>Bacteria</taxon>
        <taxon>Bacillati</taxon>
        <taxon>Actinomycetota</taxon>
        <taxon>Actinomycetes</taxon>
        <taxon>Micromonosporales</taxon>
        <taxon>Micromonosporaceae</taxon>
        <taxon>Paractinoplanes</taxon>
    </lineage>
</organism>
<name>A0A919T9V6_9ACTN</name>
<keyword evidence="2" id="KW-1185">Reference proteome</keyword>
<evidence type="ECO:0000313" key="2">
    <source>
        <dbReference type="Proteomes" id="UP000677082"/>
    </source>
</evidence>
<dbReference type="EMBL" id="BOQN01000027">
    <property type="protein sequence ID" value="GIM90344.1"/>
    <property type="molecule type" value="Genomic_DNA"/>
</dbReference>
<dbReference type="Proteomes" id="UP000677082">
    <property type="component" value="Unassembled WGS sequence"/>
</dbReference>
<sequence length="93" mass="9756">MAPGLQLTPSNAVAVVTLGMLPALSNADLLDVIAGALNELDRRGDDIELRERSISSKWADVSLGDRGYRAVFHDVSIAAQASEPVNAEPVDAA</sequence>
<evidence type="ECO:0000313" key="1">
    <source>
        <dbReference type="EMBL" id="GIM90344.1"/>
    </source>
</evidence>
<accession>A0A919T9V6</accession>
<dbReference type="RefSeq" id="WP_213006281.1">
    <property type="nucleotide sequence ID" value="NZ_BOQN01000027.1"/>
</dbReference>
<reference evidence="1 2" key="1">
    <citation type="submission" date="2021-03" db="EMBL/GenBank/DDBJ databases">
        <title>Whole genome shotgun sequence of Actinoplanes toevensis NBRC 105298.</title>
        <authorList>
            <person name="Komaki H."/>
            <person name="Tamura T."/>
        </authorList>
    </citation>
    <scope>NUCLEOTIDE SEQUENCE [LARGE SCALE GENOMIC DNA]</scope>
    <source>
        <strain evidence="1 2">NBRC 105298</strain>
    </source>
</reference>
<dbReference type="AlphaFoldDB" id="A0A919T9V6"/>